<feature type="compositionally biased region" description="Basic and acidic residues" evidence="1">
    <location>
        <begin position="42"/>
        <end position="53"/>
    </location>
</feature>
<protein>
    <submittedName>
        <fullName evidence="2">Uncharacterized protein</fullName>
    </submittedName>
</protein>
<dbReference type="EMBL" id="MLFU01000003">
    <property type="protein sequence ID" value="KAK1510812.1"/>
    <property type="molecule type" value="Genomic_DNA"/>
</dbReference>
<gene>
    <name evidence="2" type="ORF">CTAM01_01385</name>
</gene>
<organism evidence="2 3">
    <name type="scientific">Colletotrichum tamarilloi</name>
    <dbReference type="NCBI Taxonomy" id="1209934"/>
    <lineage>
        <taxon>Eukaryota</taxon>
        <taxon>Fungi</taxon>
        <taxon>Dikarya</taxon>
        <taxon>Ascomycota</taxon>
        <taxon>Pezizomycotina</taxon>
        <taxon>Sordariomycetes</taxon>
        <taxon>Hypocreomycetidae</taxon>
        <taxon>Glomerellales</taxon>
        <taxon>Glomerellaceae</taxon>
        <taxon>Colletotrichum</taxon>
        <taxon>Colletotrichum acutatum species complex</taxon>
    </lineage>
</organism>
<feature type="region of interest" description="Disordered" evidence="1">
    <location>
        <begin position="1"/>
        <end position="84"/>
    </location>
</feature>
<name>A0ABQ9RR00_9PEZI</name>
<dbReference type="RefSeq" id="XP_060387888.1">
    <property type="nucleotide sequence ID" value="XM_060517427.1"/>
</dbReference>
<accession>A0ABQ9RR00</accession>
<evidence type="ECO:0000313" key="2">
    <source>
        <dbReference type="EMBL" id="KAK1510812.1"/>
    </source>
</evidence>
<evidence type="ECO:0000313" key="3">
    <source>
        <dbReference type="Proteomes" id="UP001227543"/>
    </source>
</evidence>
<keyword evidence="3" id="KW-1185">Reference proteome</keyword>
<comment type="caution">
    <text evidence="2">The sequence shown here is derived from an EMBL/GenBank/DDBJ whole genome shotgun (WGS) entry which is preliminary data.</text>
</comment>
<feature type="compositionally biased region" description="Basic and acidic residues" evidence="1">
    <location>
        <begin position="24"/>
        <end position="33"/>
    </location>
</feature>
<sequence length="151" mass="16485">MINPIIPMQVRVHSETGLSTPGPRGREGGEGGQHRFQCLKSETTRRKSKDASTHSKTTSPSLTVGHAEKPQSQQESMREPGLAAVARPKERDYLTGFGTLGTRRRPSLQMLEKTCQCQTLIATLSRNNVTRGLGKGVATILAPTLRTAYLM</sequence>
<reference evidence="2 3" key="1">
    <citation type="submission" date="2016-10" db="EMBL/GenBank/DDBJ databases">
        <title>The genome sequence of Colletotrichum fioriniae PJ7.</title>
        <authorList>
            <person name="Baroncelli R."/>
        </authorList>
    </citation>
    <scope>NUCLEOTIDE SEQUENCE [LARGE SCALE GENOMIC DNA]</scope>
    <source>
        <strain evidence="2 3">Tom-12</strain>
    </source>
</reference>
<proteinExistence type="predicted"/>
<dbReference type="GeneID" id="85401665"/>
<evidence type="ECO:0000256" key="1">
    <source>
        <dbReference type="SAM" id="MobiDB-lite"/>
    </source>
</evidence>
<dbReference type="Proteomes" id="UP001227543">
    <property type="component" value="Unassembled WGS sequence"/>
</dbReference>